<name>A0A9P7JB25_9AGAM</name>
<dbReference type="AlphaFoldDB" id="A0A9P7JB25"/>
<protein>
    <submittedName>
        <fullName evidence="1">Uncharacterized protein</fullName>
    </submittedName>
</protein>
<gene>
    <name evidence="1" type="ORF">BJ212DRAFT_1371616</name>
</gene>
<evidence type="ECO:0000313" key="1">
    <source>
        <dbReference type="EMBL" id="KAG1812136.1"/>
    </source>
</evidence>
<dbReference type="RefSeq" id="XP_041190418.1">
    <property type="nucleotide sequence ID" value="XM_041336302.1"/>
</dbReference>
<comment type="caution">
    <text evidence="1">The sequence shown here is derived from an EMBL/GenBank/DDBJ whole genome shotgun (WGS) entry which is preliminary data.</text>
</comment>
<sequence length="104" mass="11678">MFALISCELETTLIYFKKAIVLLATSGVFVSVRASSLAPYCLLFISLTPQLVPELILRQLHCRFKLSCAQQGQVRNIVQCSHPSHPGRSYKPIQMRSRVNTISL</sequence>
<organism evidence="1 2">
    <name type="scientific">Suillus subaureus</name>
    <dbReference type="NCBI Taxonomy" id="48587"/>
    <lineage>
        <taxon>Eukaryota</taxon>
        <taxon>Fungi</taxon>
        <taxon>Dikarya</taxon>
        <taxon>Basidiomycota</taxon>
        <taxon>Agaricomycotina</taxon>
        <taxon>Agaricomycetes</taxon>
        <taxon>Agaricomycetidae</taxon>
        <taxon>Boletales</taxon>
        <taxon>Suillineae</taxon>
        <taxon>Suillaceae</taxon>
        <taxon>Suillus</taxon>
    </lineage>
</organism>
<dbReference type="EMBL" id="JABBWG010000027">
    <property type="protein sequence ID" value="KAG1812136.1"/>
    <property type="molecule type" value="Genomic_DNA"/>
</dbReference>
<dbReference type="Proteomes" id="UP000807769">
    <property type="component" value="Unassembled WGS sequence"/>
</dbReference>
<proteinExistence type="predicted"/>
<keyword evidence="2" id="KW-1185">Reference proteome</keyword>
<dbReference type="GeneID" id="64630319"/>
<accession>A0A9P7JB25</accession>
<evidence type="ECO:0000313" key="2">
    <source>
        <dbReference type="Proteomes" id="UP000807769"/>
    </source>
</evidence>
<feature type="non-terminal residue" evidence="1">
    <location>
        <position position="104"/>
    </location>
</feature>
<reference evidence="1" key="1">
    <citation type="journal article" date="2020" name="New Phytol.">
        <title>Comparative genomics reveals dynamic genome evolution in host specialist ectomycorrhizal fungi.</title>
        <authorList>
            <person name="Lofgren L.A."/>
            <person name="Nguyen N.H."/>
            <person name="Vilgalys R."/>
            <person name="Ruytinx J."/>
            <person name="Liao H.L."/>
            <person name="Branco S."/>
            <person name="Kuo A."/>
            <person name="LaButti K."/>
            <person name="Lipzen A."/>
            <person name="Andreopoulos W."/>
            <person name="Pangilinan J."/>
            <person name="Riley R."/>
            <person name="Hundley H."/>
            <person name="Na H."/>
            <person name="Barry K."/>
            <person name="Grigoriev I.V."/>
            <person name="Stajich J.E."/>
            <person name="Kennedy P.G."/>
        </authorList>
    </citation>
    <scope>NUCLEOTIDE SEQUENCE</scope>
    <source>
        <strain evidence="1">MN1</strain>
    </source>
</reference>